<comment type="caution">
    <text evidence="2">The sequence shown here is derived from an EMBL/GenBank/DDBJ whole genome shotgun (WGS) entry which is preliminary data.</text>
</comment>
<dbReference type="EMBL" id="LAVV01002098">
    <property type="protein sequence ID" value="KNZ63102.1"/>
    <property type="molecule type" value="Genomic_DNA"/>
</dbReference>
<keyword evidence="3" id="KW-1185">Reference proteome</keyword>
<evidence type="ECO:0000313" key="2">
    <source>
        <dbReference type="EMBL" id="KNZ63102.1"/>
    </source>
</evidence>
<accession>A0A0L6VR43</accession>
<name>A0A0L6VR43_9BASI</name>
<dbReference type="AlphaFoldDB" id="A0A0L6VR43"/>
<feature type="region of interest" description="Disordered" evidence="1">
    <location>
        <begin position="508"/>
        <end position="527"/>
    </location>
</feature>
<dbReference type="VEuPathDB" id="FungiDB:VP01_1188g1"/>
<feature type="compositionally biased region" description="Basic and acidic residues" evidence="1">
    <location>
        <begin position="442"/>
        <end position="456"/>
    </location>
</feature>
<reference evidence="2 3" key="1">
    <citation type="submission" date="2015-08" db="EMBL/GenBank/DDBJ databases">
        <title>Next Generation Sequencing and Analysis of the Genome of Puccinia sorghi L Schw, the Causal Agent of Maize Common Rust.</title>
        <authorList>
            <person name="Rochi L."/>
            <person name="Burguener G."/>
            <person name="Darino M."/>
            <person name="Turjanski A."/>
            <person name="Kreff E."/>
            <person name="Dieguez M.J."/>
            <person name="Sacco F."/>
        </authorList>
    </citation>
    <scope>NUCLEOTIDE SEQUENCE [LARGE SCALE GENOMIC DNA]</scope>
    <source>
        <strain evidence="2 3">RO10H11247</strain>
    </source>
</reference>
<evidence type="ECO:0000256" key="1">
    <source>
        <dbReference type="SAM" id="MobiDB-lite"/>
    </source>
</evidence>
<organism evidence="2 3">
    <name type="scientific">Puccinia sorghi</name>
    <dbReference type="NCBI Taxonomy" id="27349"/>
    <lineage>
        <taxon>Eukaryota</taxon>
        <taxon>Fungi</taxon>
        <taxon>Dikarya</taxon>
        <taxon>Basidiomycota</taxon>
        <taxon>Pucciniomycotina</taxon>
        <taxon>Pucciniomycetes</taxon>
        <taxon>Pucciniales</taxon>
        <taxon>Pucciniaceae</taxon>
        <taxon>Puccinia</taxon>
    </lineage>
</organism>
<evidence type="ECO:0000313" key="3">
    <source>
        <dbReference type="Proteomes" id="UP000037035"/>
    </source>
</evidence>
<dbReference type="Proteomes" id="UP000037035">
    <property type="component" value="Unassembled WGS sequence"/>
</dbReference>
<sequence length="743" mass="86263">MGAPAWEDAVEGRCKVRRPPMFSCGEGDESWGDKKKKKKKKRETSVMERHEMKMEAAYESGMKTDNLERRRDCYYFQHMPSRERWGGRLLKIYMSRTGRYIRTQLGRRLMRRMIGGCQSTSSSCFMDHLQSLSFWVICRKMMPGNVNNNKEEEEETFQHANKRCCRANSTLRNASDEPHDTFDLMHLNMMIDEMYPGIGCLASGVWMMMNMGDVWSNAGRRYISSQYEKTYSGLNKTKLSIKGRAVIGWSQTKTYEDVNKQIFRCALSPVSYTTQQKKARWEKDRITASLLVQLRFAKVLLLHRVLKISDGQLFMYHTRMLISKVFMGECNERKEKKQEGQEEKNERLKTKSGENSVYIYITYSDRKARRKARDWEIEQTNAAAAFTGGICSTLLARRPAPYLREAQNKSLFDNRCYSSTLLISELHVRRNFIMPYQPNQQTDKKGLHSHDSRQNDAPKTICRRTRKANEALSTSFWPFSFFFLLLVHHMITLLVTTYLLSPLPHLSPTSTSPICQSNPPFKNKKKKKKRKETRCNFAVNGSVYCEFLPWSTELILLQLAHEMLCYSPSILHTKVTEIMNIFQHKKEKKKERKGRHGVCQSCNYLMQYYNTSSEECFFRYVINSIIAKINLNNWYWWKCKSKMRALTINGLLESGSSSISAANHLVCHCCSNHFALHCAVVQHSKTFFFGLALLVSHSWPNVGSTPPQKGRQCVQIATLNHPQTWAIHICNLCVMVKVKNVDC</sequence>
<feature type="region of interest" description="Disordered" evidence="1">
    <location>
        <begin position="438"/>
        <end position="458"/>
    </location>
</feature>
<gene>
    <name evidence="2" type="ORF">VP01_1188g1</name>
</gene>
<proteinExistence type="predicted"/>
<protein>
    <submittedName>
        <fullName evidence="2">Uncharacterized protein</fullName>
    </submittedName>
</protein>
<feature type="region of interest" description="Disordered" evidence="1">
    <location>
        <begin position="22"/>
        <end position="47"/>
    </location>
</feature>